<organism evidence="1 2">
    <name type="scientific">Haloquadratum walsbyi J07HQW2</name>
    <dbReference type="NCBI Taxonomy" id="1238425"/>
    <lineage>
        <taxon>Archaea</taxon>
        <taxon>Methanobacteriati</taxon>
        <taxon>Methanobacteriota</taxon>
        <taxon>Stenosarchaea group</taxon>
        <taxon>Halobacteria</taxon>
        <taxon>Halobacteriales</taxon>
        <taxon>Haloferacaceae</taxon>
        <taxon>Haloquadratum</taxon>
    </lineage>
</organism>
<dbReference type="AlphaFoldDB" id="U1PXH7"/>
<sequence length="44" mass="4987">MKIVNKRYRIGVDMQEYQLAPMSREIIKTPVAFGDTEGGEIGDE</sequence>
<name>U1PXH7_9EURY</name>
<protein>
    <submittedName>
        <fullName evidence="1">Uncharacterized protein</fullName>
    </submittedName>
</protein>
<accession>U1PXH7</accession>
<dbReference type="EMBL" id="KE356561">
    <property type="protein sequence ID" value="ERG97166.1"/>
    <property type="molecule type" value="Genomic_DNA"/>
</dbReference>
<reference evidence="1 2" key="1">
    <citation type="journal article" date="2013" name="PLoS ONE">
        <title>Assembly-driven community genomics of a hypersaline microbial ecosystem.</title>
        <authorList>
            <person name="Podell S."/>
            <person name="Ugalde J.A."/>
            <person name="Narasingarao P."/>
            <person name="Banfield J.F."/>
            <person name="Heidelberg K.B."/>
            <person name="Allen E.E."/>
        </authorList>
    </citation>
    <scope>NUCLEOTIDE SEQUENCE [LARGE SCALE GENOMIC DNA]</scope>
    <source>
        <strain evidence="2">J07HQW2</strain>
    </source>
</reference>
<evidence type="ECO:0000313" key="1">
    <source>
        <dbReference type="EMBL" id="ERG97166.1"/>
    </source>
</evidence>
<dbReference type="STRING" id="1238425.J07HQW2_03652"/>
<evidence type="ECO:0000313" key="2">
    <source>
        <dbReference type="Proteomes" id="UP000030710"/>
    </source>
</evidence>
<proteinExistence type="predicted"/>
<gene>
    <name evidence="1" type="ORF">J07HQW2_03652</name>
</gene>
<dbReference type="Proteomes" id="UP000030710">
    <property type="component" value="Unassembled WGS sequence"/>
</dbReference>
<dbReference type="HOGENOM" id="CLU_3210710_0_0_2"/>